<sequence length="163" mass="19309">IPDIYNVVLGQQNIIAELWTKQGWSFNFRREYNDREIARVAKFLNTVEAFNGLQTGEDVMWWKGNSRGEFKVNSAYKLMNQTTPQTHSWPWKQIWRSKIPHIISCFIWLFAKEVALTQDNLKKRGITLCSSCFLCEEALEKVSHLFLHCKYTQILSNTKYFFF</sequence>
<dbReference type="Pfam" id="PF13966">
    <property type="entry name" value="zf-RVT"/>
    <property type="match status" value="1"/>
</dbReference>
<evidence type="ECO:0000313" key="2">
    <source>
        <dbReference type="EMBL" id="WMV23130.1"/>
    </source>
</evidence>
<dbReference type="EMBL" id="CP133615">
    <property type="protein sequence ID" value="WMV23130.1"/>
    <property type="molecule type" value="Genomic_DNA"/>
</dbReference>
<protein>
    <recommendedName>
        <fullName evidence="1">Reverse transcriptase zinc-binding domain-containing protein</fullName>
    </recommendedName>
</protein>
<dbReference type="InterPro" id="IPR026960">
    <property type="entry name" value="RVT-Znf"/>
</dbReference>
<name>A0AAF0QKZ7_SOLVR</name>
<evidence type="ECO:0000313" key="3">
    <source>
        <dbReference type="Proteomes" id="UP001234989"/>
    </source>
</evidence>
<dbReference type="Proteomes" id="UP001234989">
    <property type="component" value="Chromosome 4"/>
</dbReference>
<dbReference type="PANTHER" id="PTHR36617">
    <property type="entry name" value="PROTEIN, PUTATIVE-RELATED"/>
    <property type="match status" value="1"/>
</dbReference>
<accession>A0AAF0QKZ7</accession>
<feature type="domain" description="Reverse transcriptase zinc-binding" evidence="1">
    <location>
        <begin position="70"/>
        <end position="153"/>
    </location>
</feature>
<organism evidence="2 3">
    <name type="scientific">Solanum verrucosum</name>
    <dbReference type="NCBI Taxonomy" id="315347"/>
    <lineage>
        <taxon>Eukaryota</taxon>
        <taxon>Viridiplantae</taxon>
        <taxon>Streptophyta</taxon>
        <taxon>Embryophyta</taxon>
        <taxon>Tracheophyta</taxon>
        <taxon>Spermatophyta</taxon>
        <taxon>Magnoliopsida</taxon>
        <taxon>eudicotyledons</taxon>
        <taxon>Gunneridae</taxon>
        <taxon>Pentapetalae</taxon>
        <taxon>asterids</taxon>
        <taxon>lamiids</taxon>
        <taxon>Solanales</taxon>
        <taxon>Solanaceae</taxon>
        <taxon>Solanoideae</taxon>
        <taxon>Solaneae</taxon>
        <taxon>Solanum</taxon>
    </lineage>
</organism>
<dbReference type="PANTHER" id="PTHR36617:SF16">
    <property type="entry name" value="OS04G0516500 PROTEIN"/>
    <property type="match status" value="1"/>
</dbReference>
<dbReference type="AlphaFoldDB" id="A0AAF0QKZ7"/>
<reference evidence="2" key="1">
    <citation type="submission" date="2023-08" db="EMBL/GenBank/DDBJ databases">
        <title>A de novo genome assembly of Solanum verrucosum Schlechtendal, a Mexican diploid species geographically isolated from the other diploid A-genome species in potato relatives.</title>
        <authorList>
            <person name="Hosaka K."/>
        </authorList>
    </citation>
    <scope>NUCLEOTIDE SEQUENCE</scope>
    <source>
        <tissue evidence="2">Young leaves</tissue>
    </source>
</reference>
<keyword evidence="3" id="KW-1185">Reference proteome</keyword>
<gene>
    <name evidence="2" type="ORF">MTR67_016515</name>
</gene>
<feature type="non-terminal residue" evidence="2">
    <location>
        <position position="1"/>
    </location>
</feature>
<proteinExistence type="predicted"/>
<evidence type="ECO:0000259" key="1">
    <source>
        <dbReference type="Pfam" id="PF13966"/>
    </source>
</evidence>